<feature type="compositionally biased region" description="Low complexity" evidence="1">
    <location>
        <begin position="24"/>
        <end position="41"/>
    </location>
</feature>
<feature type="compositionally biased region" description="Basic and acidic residues" evidence="1">
    <location>
        <begin position="1558"/>
        <end position="1579"/>
    </location>
</feature>
<feature type="compositionally biased region" description="Basic residues" evidence="1">
    <location>
        <begin position="2165"/>
        <end position="2174"/>
    </location>
</feature>
<feature type="compositionally biased region" description="Basic and acidic residues" evidence="1">
    <location>
        <begin position="425"/>
        <end position="441"/>
    </location>
</feature>
<feature type="compositionally biased region" description="Basic and acidic residues" evidence="1">
    <location>
        <begin position="2668"/>
        <end position="2691"/>
    </location>
</feature>
<feature type="compositionally biased region" description="Basic residues" evidence="1">
    <location>
        <begin position="93"/>
        <end position="103"/>
    </location>
</feature>
<feature type="region of interest" description="Disordered" evidence="1">
    <location>
        <begin position="2784"/>
        <end position="2862"/>
    </location>
</feature>
<feature type="region of interest" description="Disordered" evidence="1">
    <location>
        <begin position="1644"/>
        <end position="2103"/>
    </location>
</feature>
<feature type="compositionally biased region" description="Basic residues" evidence="1">
    <location>
        <begin position="1295"/>
        <end position="1304"/>
    </location>
</feature>
<feature type="compositionally biased region" description="Basic residues" evidence="1">
    <location>
        <begin position="1868"/>
        <end position="1877"/>
    </location>
</feature>
<protein>
    <submittedName>
        <fullName evidence="2">Uncharacterized protein</fullName>
    </submittedName>
</protein>
<feature type="compositionally biased region" description="Low complexity" evidence="1">
    <location>
        <begin position="2286"/>
        <end position="2296"/>
    </location>
</feature>
<feature type="compositionally biased region" description="Polar residues" evidence="1">
    <location>
        <begin position="108"/>
        <end position="121"/>
    </location>
</feature>
<name>A0A9P5GX57_9HYPO</name>
<feature type="region of interest" description="Disordered" evidence="1">
    <location>
        <begin position="3419"/>
        <end position="3546"/>
    </location>
</feature>
<dbReference type="OrthoDB" id="10693346at2759"/>
<feature type="compositionally biased region" description="Basic and acidic residues" evidence="1">
    <location>
        <begin position="1189"/>
        <end position="1206"/>
    </location>
</feature>
<feature type="compositionally biased region" description="Polar residues" evidence="1">
    <location>
        <begin position="1"/>
        <end position="10"/>
    </location>
</feature>
<feature type="compositionally biased region" description="Basic and acidic residues" evidence="1">
    <location>
        <begin position="3432"/>
        <end position="3450"/>
    </location>
</feature>
<feature type="compositionally biased region" description="Basic and acidic residues" evidence="1">
    <location>
        <begin position="2400"/>
        <end position="2409"/>
    </location>
</feature>
<feature type="compositionally biased region" description="Basic and acidic residues" evidence="1">
    <location>
        <begin position="2232"/>
        <end position="2262"/>
    </location>
</feature>
<feature type="compositionally biased region" description="Basic residues" evidence="1">
    <location>
        <begin position="2312"/>
        <end position="2321"/>
    </location>
</feature>
<feature type="region of interest" description="Disordered" evidence="1">
    <location>
        <begin position="499"/>
        <end position="1631"/>
    </location>
</feature>
<feature type="compositionally biased region" description="Basic residues" evidence="1">
    <location>
        <begin position="869"/>
        <end position="881"/>
    </location>
</feature>
<feature type="compositionally biased region" description="Basic and acidic residues" evidence="1">
    <location>
        <begin position="2954"/>
        <end position="2965"/>
    </location>
</feature>
<feature type="compositionally biased region" description="Polar residues" evidence="1">
    <location>
        <begin position="2543"/>
        <end position="2552"/>
    </location>
</feature>
<feature type="compositionally biased region" description="Low complexity" evidence="1">
    <location>
        <begin position="1618"/>
        <end position="1631"/>
    </location>
</feature>
<feature type="compositionally biased region" description="Basic residues" evidence="1">
    <location>
        <begin position="2007"/>
        <end position="2017"/>
    </location>
</feature>
<feature type="compositionally biased region" description="Acidic residues" evidence="1">
    <location>
        <begin position="798"/>
        <end position="810"/>
    </location>
</feature>
<feature type="compositionally biased region" description="Polar residues" evidence="1">
    <location>
        <begin position="760"/>
        <end position="772"/>
    </location>
</feature>
<proteinExistence type="predicted"/>
<reference evidence="2" key="1">
    <citation type="submission" date="2020-03" db="EMBL/GenBank/DDBJ databases">
        <title>Draft Genome Sequence of Cylindrodendrum hubeiense.</title>
        <authorList>
            <person name="Buettner E."/>
            <person name="Kellner H."/>
        </authorList>
    </citation>
    <scope>NUCLEOTIDE SEQUENCE</scope>
    <source>
        <strain evidence="2">IHI 201604</strain>
    </source>
</reference>
<feature type="compositionally biased region" description="Polar residues" evidence="1">
    <location>
        <begin position="1888"/>
        <end position="1902"/>
    </location>
</feature>
<feature type="compositionally biased region" description="Basic and acidic residues" evidence="1">
    <location>
        <begin position="2454"/>
        <end position="2468"/>
    </location>
</feature>
<feature type="compositionally biased region" description="Acidic residues" evidence="1">
    <location>
        <begin position="1705"/>
        <end position="1715"/>
    </location>
</feature>
<feature type="compositionally biased region" description="Low complexity" evidence="1">
    <location>
        <begin position="1244"/>
        <end position="1258"/>
    </location>
</feature>
<keyword evidence="3" id="KW-1185">Reference proteome</keyword>
<feature type="compositionally biased region" description="Basic residues" evidence="1">
    <location>
        <begin position="540"/>
        <end position="550"/>
    </location>
</feature>
<feature type="compositionally biased region" description="Basic and acidic residues" evidence="1">
    <location>
        <begin position="287"/>
        <end position="305"/>
    </location>
</feature>
<feature type="compositionally biased region" description="Low complexity" evidence="1">
    <location>
        <begin position="2187"/>
        <end position="2199"/>
    </location>
</feature>
<feature type="region of interest" description="Disordered" evidence="1">
    <location>
        <begin position="2633"/>
        <end position="2729"/>
    </location>
</feature>
<feature type="compositionally biased region" description="Basic residues" evidence="1">
    <location>
        <begin position="1721"/>
        <end position="1731"/>
    </location>
</feature>
<feature type="region of interest" description="Disordered" evidence="1">
    <location>
        <begin position="3350"/>
        <end position="3395"/>
    </location>
</feature>
<feature type="compositionally biased region" description="Polar residues" evidence="1">
    <location>
        <begin position="552"/>
        <end position="572"/>
    </location>
</feature>
<feature type="compositionally biased region" description="Basic and acidic residues" evidence="1">
    <location>
        <begin position="1082"/>
        <end position="1094"/>
    </location>
</feature>
<feature type="compositionally biased region" description="Low complexity" evidence="1">
    <location>
        <begin position="573"/>
        <end position="599"/>
    </location>
</feature>
<gene>
    <name evidence="2" type="ORF">G7Z17_g13381</name>
</gene>
<feature type="region of interest" description="Disordered" evidence="1">
    <location>
        <begin position="3069"/>
        <end position="3190"/>
    </location>
</feature>
<evidence type="ECO:0000256" key="1">
    <source>
        <dbReference type="SAM" id="MobiDB-lite"/>
    </source>
</evidence>
<feature type="compositionally biased region" description="Low complexity" evidence="1">
    <location>
        <begin position="1957"/>
        <end position="1972"/>
    </location>
</feature>
<feature type="compositionally biased region" description="Basic and acidic residues" evidence="1">
    <location>
        <begin position="3481"/>
        <end position="3498"/>
    </location>
</feature>
<feature type="compositionally biased region" description="Polar residues" evidence="1">
    <location>
        <begin position="2994"/>
        <end position="3009"/>
    </location>
</feature>
<feature type="compositionally biased region" description="Low complexity" evidence="1">
    <location>
        <begin position="616"/>
        <end position="670"/>
    </location>
</feature>
<feature type="compositionally biased region" description="Basic and acidic residues" evidence="1">
    <location>
        <begin position="1037"/>
        <end position="1049"/>
    </location>
</feature>
<feature type="compositionally biased region" description="Basic residues" evidence="1">
    <location>
        <begin position="390"/>
        <end position="402"/>
    </location>
</feature>
<feature type="compositionally biased region" description="Polar residues" evidence="1">
    <location>
        <begin position="2427"/>
        <end position="2437"/>
    </location>
</feature>
<feature type="compositionally biased region" description="Low complexity" evidence="1">
    <location>
        <begin position="2362"/>
        <end position="2379"/>
    </location>
</feature>
<feature type="compositionally biased region" description="Basic residues" evidence="1">
    <location>
        <begin position="716"/>
        <end position="727"/>
    </location>
</feature>
<feature type="compositionally biased region" description="Low complexity" evidence="1">
    <location>
        <begin position="2841"/>
        <end position="2850"/>
    </location>
</feature>
<feature type="compositionally biased region" description="Basic and acidic residues" evidence="1">
    <location>
        <begin position="3365"/>
        <end position="3395"/>
    </location>
</feature>
<feature type="compositionally biased region" description="Low complexity" evidence="1">
    <location>
        <begin position="48"/>
        <end position="85"/>
    </location>
</feature>
<feature type="compositionally biased region" description="Low complexity" evidence="1">
    <location>
        <begin position="2932"/>
        <end position="2948"/>
    </location>
</feature>
<evidence type="ECO:0000313" key="2">
    <source>
        <dbReference type="EMBL" id="KAF7534305.1"/>
    </source>
</evidence>
<feature type="compositionally biased region" description="Basic residues" evidence="1">
    <location>
        <begin position="2823"/>
        <end position="2834"/>
    </location>
</feature>
<feature type="compositionally biased region" description="Basic and acidic residues" evidence="1">
    <location>
        <begin position="2812"/>
        <end position="2822"/>
    </location>
</feature>
<sequence length="3546" mass="384414">MRPRQLTPTQLRAYHRPTIEPFGEPATEPAPELPASEPAVEPIDKSFPEQPAEPVAEPAIDSTVEPVTEPTAEPAAEPIAAPIPEEMSETPSKSKKKKKKKKGAQSEDPLSSETPEISTLSEEPLPITSEEVEQSGDAGVTKDLLEQATESLLVDESSPEELSTTPKPEPELVPEQETAETPKGKKKKKRKSVHWEPEDNSTPPAAAQEDTTPTPPSEDIDKFVDAEEASSVPEGSQEDRNLTTEVLEPDSQKSLDEQPAGDLSDDALSAWDIGTDTPENTEDPDEAESKTDALPDADNVTREPKPPAALESFVSEPLFSQGDAPVEDSQATSIDFESAQPEESSLVPEEVGLDTPINDDAANVIEDVKTQAPEASTTTETTEATEGTSKKKAKKNKKKKKNQGAEEEMPEVPQAEEPSPAAAEPIEKPYESLAEEPKPEELSVQPIELVEDFSADKSLEAPIPETPEETRGLTEGPVTDETKFDETPIDPAQVIEDFGVHKPVDDPIVNDSAEATRDTEISEVVQEVPAGEETVPISGKKSKKKKKKSKSVSLAESDTVQDSPLENSEQSSLTQEPLTEEPLTQEPLTEEALTQEPLTVEPLTQEPLTEEALTQEPLTAEPLTAEPLTEEPLTQEPLTEEPITQESLAEDPPTQEPEQLTEPFAPTEAEPPVEEETVISTPPVEETGDSPPTAEAASVTETAPVEPEAEPEAPKKGKKNKKKKKKNSLSLDDAEKQPEGEPAPQEPSDETTRELDLNGTKDTATDETSSNGVDMLAKGSEEPVEALPPTDESTPPLDPEEIPEIAPESDEQTKPADLQTPLETPPVQDLVDAPAAETPDASASDQPSDQPPAEPPVPATEDPESLPTKKSKKDKKKKKKKAALEETTEPESGIATPSEETSAGPTTDAADSAVDKAADPSEDTPPEPETTETPTAELIPEVETTIPADVSTLAESNENGEPASSLEPDANPEDERDNDSQILQDPKTSPLPEPEPELEKKANAAADVDAGNLGLSEKDKEEKGKESVVDLETPVEFETKKPEREAEKQENDDEYAGLSKKQKKKMMRAKALAALESSVEPETPKEPEVTHEVPTESAVEPDVEPESKPEPETGPAAESTAEPDIDSGLKLENEATSTVEPESETVPIVEPETEAESKPETETQPLVDPETQSSVVEPLVVEPAADPNLETKSKPEHENELADRTISDAPEPELDTGEKHVLAEPTKLTAEPEIETESKPDPELLPTPTETPVELIETAPPTEPIIATEEKLPAEFEINPAEKLVEEEAPALSKKDKKKKKKKGKGQEAEPSRDVEAPKETDSAGPVDTPEPSAESATQASDPALEPTELKAEAIDPAVVLETNLDTKLEDEAQEKLKDLGEWPEPARDVLPASETEIETVLAPEAVTEAEPESEKKDDDNTNSGLTKKEKRKKKKKGKRDDLEASQELEQPKVVDITPEPAPIDDAQTEAAPIAEATPEIAEPSSETVDATECTPDVIAETETKVMAIPEPTLGAVAPEHTRGLEPETTFSTEPSPEAVDPLDPNVTPEDVIAEPEPESKKKEEEADDLTLSKKDKENKKKGKGSTGDPPEEPELPMDPMGLIAPEADSSEPTMQMETSEPTEPAETAEVVEPLESARQAKTSEIAEPANVSEPAQTVDVVEPADEIKPTELIDTVESAPSPEPARTPEPAFGTVVETDHQLEPEPEQTPEDDLIIPTSKKNKKKKKKGKASSSTTPEEEELVKEPEAPLELAPEPASDITPDPSSEPVVDPAPGTAELASKPPFEEPQQDVESGPSLSRSIDLDQEKTPASSQEAEIPTEPASDSSHHLEAVVAQAQPEPEALPTPEPIAVSHDDIDPYAGLSKKEIKKMKKKAKAAAANLEETPESTQDTPSNENTSEPLQDAKVDTAGSETTPTQKVEPVVETEPTLQTDLAPEVEKIPELEVIREAEPTPEAEPTSNVESENVEQVEMLVPEIIPTLEAELEVSPEPDQIEEDEQSAPLSNKQKKKKKKKGKSVAVDLEETHQPTEDPAQPPDLERPVEPVEPIVQDVSLAEPTISEKAKAEFEPQPEIEITEEGGSSSLGHEEDRETKVRDIGLAEKPEIVAPATKGIQHDEPEQAVETLPLVAETFIPSQPEPLIEAQPEVEQKDGEDVQTIRTSKQDKKKKKKKKKADGQVEEMELEEQAQQSSAPESAAEPLREELSMMPQVESRLEPSVPQEADINVTQPPVEHEAESHLELQAEVEHEFQHEFDVEPKAEIDPEPQNEQPTPREAEATIPEPPLESESQPLSESQGVKQEDEVAGPSLSKKDKKKKKKKGKASEGELAEPAEPVIVPESAVESIELPDTSNEPEPAHESPEAPQELNAIPEQPETTTEPETDAHLELAEPTNELEADIEVSKAARELEPAAELTETATKLEFVPESNASPELTTAQEAAVEPSTPAGTANELEAERTLDPEFTKELEVFTEQSENAKPLEPAHEPTGTAKELETATEPIVETEADPGKTEEDDLWGPTAFKKAKKQQKAKLAAQAEEYGELTAQSATSSAPMQLDVEEAVNQNSSEAGHPGLEIDHELNDPQHLDQAQLTDKDLNELQNMNSAAQVEDSDPFLPTDATEDVRAQPFDFETPADASMIQPEGPSYDAWAEPSVGKRSLKDEKKKKKKIDNIEALPEHEPSSYLAEMDRDVPMTEPAPLTEETRAESIQPLPEAPMEPNEAISILDEPEQPLVYAPSRELNITETSRKPSTMEEVPIAMEVEPTINEAQPINALREAVQVIRSQSEDGAKEVDMGQPAVSDIVTHQETPTEELQDKDLETKTSKKDKKKKKKKGTNTHETLELAPEAGPAPGVEPMDVDISTPAHESLEVPVDEMPVVEATPVDSFSVQVLPVEDISIQESATPDAPGEKNIPKDVLLDDIAMHDASDEAVLAKEAAANDPPAEDAPVAIPALDETAREPDSEVPVKKSKKDKKKAKKSLILAESSPAAEPIIEEQQQAPLSSSQETTHAASPMPTADKYDAEWALPAKKMSNKSTLGGSTLRSVPNTEMDLPLLEEPIAAFVESQRAIEPDSGFEPSPMLKQTSIDVEVPQSMEPTRSLKTADEEWGLPLKRKGKEGKMVSSPILEHQAPEPMDTPERSHERELADDEPKDSPTSNTTKKKKKERKLSSVQTQQPTPEVTPELEMQPIKKSMVTEELAAVRVDNARDLASTAISRDVAEPTDTRERETPYEDFVSPQRKASNSWVPLEEPARHGHKKNPKPVDTVEGSGPQDDELNFVDDWVAPSPSLRVGQAKTSTRAPVVDSKSFPVTPPRASRGASKAKSTPDNKGETSSASELVAAVAAAATGAAVLADKLGSKKKGKGRNIADERRQHDDDLFEDSSLRESGDKKGVNEDVRMKEAAFIGQRSFHERKELNAKADKDFWGASGQPRETSKETKLDLDARDRDDKTSTAQESSRTKGKGKNKSMDYEPAVASNSFTEPERDWKETSRHSARLDNDDMAESPVLGRGNTELPRSTPQGLLRRGSDMEDPDLTWATTDDHLLGA</sequence>
<feature type="compositionally biased region" description="Low complexity" evidence="1">
    <location>
        <begin position="370"/>
        <end position="387"/>
    </location>
</feature>
<feature type="region of interest" description="Disordered" evidence="1">
    <location>
        <begin position="1"/>
        <end position="486"/>
    </location>
</feature>
<dbReference type="Proteomes" id="UP000722485">
    <property type="component" value="Unassembled WGS sequence"/>
</dbReference>
<feature type="region of interest" description="Disordered" evidence="1">
    <location>
        <begin position="2928"/>
        <end position="3047"/>
    </location>
</feature>
<dbReference type="EMBL" id="JAANBB010000773">
    <property type="protein sequence ID" value="KAF7534305.1"/>
    <property type="molecule type" value="Genomic_DNA"/>
</dbReference>
<feature type="region of interest" description="Disordered" evidence="1">
    <location>
        <begin position="2131"/>
        <end position="2592"/>
    </location>
</feature>
<feature type="compositionally biased region" description="Acidic residues" evidence="1">
    <location>
        <begin position="2501"/>
        <end position="2515"/>
    </location>
</feature>
<comment type="caution">
    <text evidence="2">The sequence shown here is derived from an EMBL/GenBank/DDBJ whole genome shotgun (WGS) entry which is preliminary data.</text>
</comment>
<feature type="compositionally biased region" description="Acidic residues" evidence="1">
    <location>
        <begin position="920"/>
        <end position="930"/>
    </location>
</feature>
<feature type="compositionally biased region" description="Low complexity" evidence="1">
    <location>
        <begin position="2411"/>
        <end position="2422"/>
    </location>
</feature>
<feature type="compositionally biased region" description="Basic and acidic residues" evidence="1">
    <location>
        <begin position="1938"/>
        <end position="1952"/>
    </location>
</feature>
<feature type="compositionally biased region" description="Basic and acidic residues" evidence="1">
    <location>
        <begin position="1016"/>
        <end position="1028"/>
    </location>
</feature>
<accession>A0A9P5GX57</accession>
<feature type="compositionally biased region" description="Basic residues" evidence="1">
    <location>
        <begin position="2966"/>
        <end position="2977"/>
    </location>
</feature>
<feature type="compositionally biased region" description="Low complexity" evidence="1">
    <location>
        <begin position="1469"/>
        <end position="1487"/>
    </location>
</feature>
<evidence type="ECO:0000313" key="3">
    <source>
        <dbReference type="Proteomes" id="UP000722485"/>
    </source>
</evidence>
<feature type="compositionally biased region" description="Acidic residues" evidence="1">
    <location>
        <begin position="1984"/>
        <end position="2000"/>
    </location>
</feature>
<organism evidence="2 3">
    <name type="scientific">Cylindrodendrum hubeiense</name>
    <dbReference type="NCBI Taxonomy" id="595255"/>
    <lineage>
        <taxon>Eukaryota</taxon>
        <taxon>Fungi</taxon>
        <taxon>Dikarya</taxon>
        <taxon>Ascomycota</taxon>
        <taxon>Pezizomycotina</taxon>
        <taxon>Sordariomycetes</taxon>
        <taxon>Hypocreomycetidae</taxon>
        <taxon>Hypocreales</taxon>
        <taxon>Nectriaceae</taxon>
        <taxon>Cylindrodendrum</taxon>
    </lineage>
</organism>
<feature type="region of interest" description="Disordered" evidence="1">
    <location>
        <begin position="3205"/>
        <end position="3334"/>
    </location>
</feature>
<feature type="compositionally biased region" description="Basic and acidic residues" evidence="1">
    <location>
        <begin position="1365"/>
        <end position="1388"/>
    </location>
</feature>
<feature type="compositionally biased region" description="Low complexity" evidence="1">
    <location>
        <begin position="411"/>
        <end position="424"/>
    </location>
</feature>
<feature type="compositionally biased region" description="Basic and acidic residues" evidence="1">
    <location>
        <begin position="2573"/>
        <end position="2584"/>
    </location>
</feature>
<feature type="compositionally biased region" description="Pro residues" evidence="1">
    <location>
        <begin position="849"/>
        <end position="858"/>
    </location>
</feature>
<feature type="compositionally biased region" description="Low complexity" evidence="1">
    <location>
        <begin position="1069"/>
        <end position="1081"/>
    </location>
</feature>
<feature type="compositionally biased region" description="Basic and acidic residues" evidence="1">
    <location>
        <begin position="3216"/>
        <end position="3229"/>
    </location>
</feature>
<feature type="compositionally biased region" description="Basic and acidic residues" evidence="1">
    <location>
        <begin position="1305"/>
        <end position="1322"/>
    </location>
</feature>
<feature type="compositionally biased region" description="Basic and acidic residues" evidence="1">
    <location>
        <begin position="2086"/>
        <end position="2103"/>
    </location>
</feature>
<feature type="compositionally biased region" description="Basic residues" evidence="1">
    <location>
        <begin position="1429"/>
        <end position="1438"/>
    </location>
</feature>
<feature type="compositionally biased region" description="Polar residues" evidence="1">
    <location>
        <begin position="3032"/>
        <end position="3046"/>
    </location>
</feature>